<dbReference type="SUPFAM" id="SSF56219">
    <property type="entry name" value="DNase I-like"/>
    <property type="match status" value="1"/>
</dbReference>
<evidence type="ECO:0000256" key="8">
    <source>
        <dbReference type="ARBA" id="ARBA00023204"/>
    </source>
</evidence>
<keyword evidence="11" id="KW-1185">Reference proteome</keyword>
<dbReference type="Pfam" id="PF03372">
    <property type="entry name" value="Exo_endo_phos"/>
    <property type="match status" value="1"/>
</dbReference>
<evidence type="ECO:0000256" key="2">
    <source>
        <dbReference type="ARBA" id="ARBA00001946"/>
    </source>
</evidence>
<evidence type="ECO:0000313" key="11">
    <source>
        <dbReference type="Proteomes" id="UP001500620"/>
    </source>
</evidence>
<organism evidence="10 11">
    <name type="scientific">Dactylosporangium darangshiense</name>
    <dbReference type="NCBI Taxonomy" id="579108"/>
    <lineage>
        <taxon>Bacteria</taxon>
        <taxon>Bacillati</taxon>
        <taxon>Actinomycetota</taxon>
        <taxon>Actinomycetes</taxon>
        <taxon>Micromonosporales</taxon>
        <taxon>Micromonosporaceae</taxon>
        <taxon>Dactylosporangium</taxon>
    </lineage>
</organism>
<dbReference type="PANTHER" id="PTHR15822:SF4">
    <property type="entry name" value="TYROSYL-DNA PHOSPHODIESTERASE 2"/>
    <property type="match status" value="1"/>
</dbReference>
<dbReference type="Proteomes" id="UP001500620">
    <property type="component" value="Unassembled WGS sequence"/>
</dbReference>
<protein>
    <submittedName>
        <fullName evidence="10">Endonuclease/exonuclease/phosphatase family protein</fullName>
    </submittedName>
</protein>
<reference evidence="11" key="1">
    <citation type="journal article" date="2019" name="Int. J. Syst. Evol. Microbiol.">
        <title>The Global Catalogue of Microorganisms (GCM) 10K type strain sequencing project: providing services to taxonomists for standard genome sequencing and annotation.</title>
        <authorList>
            <consortium name="The Broad Institute Genomics Platform"/>
            <consortium name="The Broad Institute Genome Sequencing Center for Infectious Disease"/>
            <person name="Wu L."/>
            <person name="Ma J."/>
        </authorList>
    </citation>
    <scope>NUCLEOTIDE SEQUENCE [LARGE SCALE GENOMIC DNA]</scope>
    <source>
        <strain evidence="11">JCM 17441</strain>
    </source>
</reference>
<dbReference type="InterPro" id="IPR036691">
    <property type="entry name" value="Endo/exonu/phosph_ase_sf"/>
</dbReference>
<keyword evidence="7" id="KW-0460">Magnesium</keyword>
<proteinExistence type="predicted"/>
<name>A0ABP8DEZ9_9ACTN</name>
<evidence type="ECO:0000256" key="7">
    <source>
        <dbReference type="ARBA" id="ARBA00022842"/>
    </source>
</evidence>
<keyword evidence="5" id="KW-0227">DNA damage</keyword>
<evidence type="ECO:0000256" key="4">
    <source>
        <dbReference type="ARBA" id="ARBA00022723"/>
    </source>
</evidence>
<evidence type="ECO:0000259" key="9">
    <source>
        <dbReference type="Pfam" id="PF03372"/>
    </source>
</evidence>
<comment type="caution">
    <text evidence="10">The sequence shown here is derived from an EMBL/GenBank/DDBJ whole genome shotgun (WGS) entry which is preliminary data.</text>
</comment>
<keyword evidence="10" id="KW-0255">Endonuclease</keyword>
<dbReference type="InterPro" id="IPR051547">
    <property type="entry name" value="TDP2-like"/>
</dbReference>
<dbReference type="PANTHER" id="PTHR15822">
    <property type="entry name" value="TRAF AND TNF RECEPTOR-ASSOCIATED PROTEIN"/>
    <property type="match status" value="1"/>
</dbReference>
<comment type="cofactor">
    <cofactor evidence="1">
        <name>Mn(2+)</name>
        <dbReference type="ChEBI" id="CHEBI:29035"/>
    </cofactor>
</comment>
<comment type="cofactor">
    <cofactor evidence="2">
        <name>Mg(2+)</name>
        <dbReference type="ChEBI" id="CHEBI:18420"/>
    </cofactor>
</comment>
<keyword evidence="6" id="KW-0378">Hydrolase</keyword>
<dbReference type="Gene3D" id="3.60.10.10">
    <property type="entry name" value="Endonuclease/exonuclease/phosphatase"/>
    <property type="match status" value="1"/>
</dbReference>
<evidence type="ECO:0000256" key="3">
    <source>
        <dbReference type="ARBA" id="ARBA00022722"/>
    </source>
</evidence>
<keyword evidence="4" id="KW-0479">Metal-binding</keyword>
<keyword evidence="3" id="KW-0540">Nuclease</keyword>
<evidence type="ECO:0000313" key="10">
    <source>
        <dbReference type="EMBL" id="GAA4253862.1"/>
    </source>
</evidence>
<feature type="domain" description="Endonuclease/exonuclease/phosphatase" evidence="9">
    <location>
        <begin position="2"/>
        <end position="208"/>
    </location>
</feature>
<keyword evidence="8" id="KW-0234">DNA repair</keyword>
<dbReference type="EMBL" id="BAABAT010000017">
    <property type="protein sequence ID" value="GAA4253862.1"/>
    <property type="molecule type" value="Genomic_DNA"/>
</dbReference>
<gene>
    <name evidence="10" type="ORF">GCM10022255_056290</name>
</gene>
<evidence type="ECO:0000256" key="5">
    <source>
        <dbReference type="ARBA" id="ARBA00022763"/>
    </source>
</evidence>
<dbReference type="InterPro" id="IPR005135">
    <property type="entry name" value="Endo/exonuclease/phosphatase"/>
</dbReference>
<accession>A0ABP8DEZ9</accession>
<dbReference type="GO" id="GO:0004519">
    <property type="term" value="F:endonuclease activity"/>
    <property type="evidence" value="ECO:0007669"/>
    <property type="project" value="UniProtKB-KW"/>
</dbReference>
<evidence type="ECO:0000256" key="1">
    <source>
        <dbReference type="ARBA" id="ARBA00001936"/>
    </source>
</evidence>
<sequence>MLSYNLHGLKDDRRALASAVREAAPDVAILQEAPRRFRWRQKSADLARELELVIAGGGLPALGNLILTNLRVRALEEWNVRYPLTPGRHMRGAVFVRCRVGRSTFVAAGSHLSTDAAERPAQAALLKQHMDEAADPLLFAGDLNENSGGAAWRMIADGLTDAAGPDERPTFPATAARERLDAIFADPRFRVLQYDVIDTPQTRAASDHFPIVADLELDA</sequence>
<evidence type="ECO:0000256" key="6">
    <source>
        <dbReference type="ARBA" id="ARBA00022801"/>
    </source>
</evidence>